<reference evidence="4" key="1">
    <citation type="submission" date="2019-01" db="EMBL/GenBank/DDBJ databases">
        <title>Draft genome sequences of three monokaryotic isolates of the white-rot basidiomycete fungus Dichomitus squalens.</title>
        <authorList>
            <consortium name="DOE Joint Genome Institute"/>
            <person name="Lopez S.C."/>
            <person name="Andreopoulos B."/>
            <person name="Pangilinan J."/>
            <person name="Lipzen A."/>
            <person name="Riley R."/>
            <person name="Ahrendt S."/>
            <person name="Ng V."/>
            <person name="Barry K."/>
            <person name="Daum C."/>
            <person name="Grigoriev I.V."/>
            <person name="Hilden K.S."/>
            <person name="Makela M.R."/>
            <person name="de Vries R.P."/>
        </authorList>
    </citation>
    <scope>NUCLEOTIDE SEQUENCE [LARGE SCALE GENOMIC DNA]</scope>
    <source>
        <strain evidence="4">OM18370.1</strain>
    </source>
</reference>
<comment type="similarity">
    <text evidence="1 3">Belongs to the short-chain dehydrogenases/reductases (SDR) family.</text>
</comment>
<name>A0A4Q9MST1_9APHY</name>
<dbReference type="InterPro" id="IPR002347">
    <property type="entry name" value="SDR_fam"/>
</dbReference>
<dbReference type="CDD" id="cd05374">
    <property type="entry name" value="17beta-HSD-like_SDR_c"/>
    <property type="match status" value="1"/>
</dbReference>
<evidence type="ECO:0000313" key="4">
    <source>
        <dbReference type="EMBL" id="TBU29296.1"/>
    </source>
</evidence>
<dbReference type="InterPro" id="IPR051911">
    <property type="entry name" value="SDR_oxidoreductase"/>
</dbReference>
<sequence length="313" mass="34436">MSSTTPHDISNSRVWFITGSNQGLGRALLEAVLASGERAVATTRRPETLSELSQRYPLSQLLVVPLDVTDEEQIKAAFKATKDQFRRLDVVVNNAGYGIQSEIEGTPEPDARRIVETLFWGAVHVTKEAIPLLRDMNPPGHGGRILNISSVGGYIGNATRAFYNAGKFALEGFTEAFTKEMLPEWNIRGIIIQPGGFRTEWGGTSMLTLPMPPQYDRPDSPSVKFRALTQNAAPFIGDPHKAALAIMTIASLPDPPLRIQLGTDAALSVRNKAMRTISDTDNYEELSHSTNADDVDREKVMERLRGATRADKY</sequence>
<protein>
    <submittedName>
        <fullName evidence="4">NAD(P)-binding protein</fullName>
    </submittedName>
</protein>
<dbReference type="Proteomes" id="UP000292957">
    <property type="component" value="Unassembled WGS sequence"/>
</dbReference>
<dbReference type="AlphaFoldDB" id="A0A4Q9MST1"/>
<dbReference type="InterPro" id="IPR036291">
    <property type="entry name" value="NAD(P)-bd_dom_sf"/>
</dbReference>
<dbReference type="OrthoDB" id="1274115at2759"/>
<evidence type="ECO:0000256" key="3">
    <source>
        <dbReference type="RuleBase" id="RU000363"/>
    </source>
</evidence>
<dbReference type="SUPFAM" id="SSF51735">
    <property type="entry name" value="NAD(P)-binding Rossmann-fold domains"/>
    <property type="match status" value="1"/>
</dbReference>
<accession>A0A4Q9MST1</accession>
<dbReference type="EMBL" id="ML143414">
    <property type="protein sequence ID" value="TBU29296.1"/>
    <property type="molecule type" value="Genomic_DNA"/>
</dbReference>
<dbReference type="Gene3D" id="3.40.50.720">
    <property type="entry name" value="NAD(P)-binding Rossmann-like Domain"/>
    <property type="match status" value="1"/>
</dbReference>
<evidence type="ECO:0000256" key="1">
    <source>
        <dbReference type="ARBA" id="ARBA00006484"/>
    </source>
</evidence>
<keyword evidence="2" id="KW-0560">Oxidoreductase</keyword>
<proteinExistence type="inferred from homology"/>
<dbReference type="PANTHER" id="PTHR43976:SF16">
    <property type="entry name" value="SHORT-CHAIN DEHYDROGENASE_REDUCTASE FAMILY PROTEIN"/>
    <property type="match status" value="1"/>
</dbReference>
<organism evidence="4">
    <name type="scientific">Dichomitus squalens</name>
    <dbReference type="NCBI Taxonomy" id="114155"/>
    <lineage>
        <taxon>Eukaryota</taxon>
        <taxon>Fungi</taxon>
        <taxon>Dikarya</taxon>
        <taxon>Basidiomycota</taxon>
        <taxon>Agaricomycotina</taxon>
        <taxon>Agaricomycetes</taxon>
        <taxon>Polyporales</taxon>
        <taxon>Polyporaceae</taxon>
        <taxon>Dichomitus</taxon>
    </lineage>
</organism>
<dbReference type="PRINTS" id="PR00080">
    <property type="entry name" value="SDRFAMILY"/>
</dbReference>
<dbReference type="Pfam" id="PF00106">
    <property type="entry name" value="adh_short"/>
    <property type="match status" value="1"/>
</dbReference>
<dbReference type="GO" id="GO:0016491">
    <property type="term" value="F:oxidoreductase activity"/>
    <property type="evidence" value="ECO:0007669"/>
    <property type="project" value="UniProtKB-KW"/>
</dbReference>
<evidence type="ECO:0000256" key="2">
    <source>
        <dbReference type="ARBA" id="ARBA00023002"/>
    </source>
</evidence>
<dbReference type="PRINTS" id="PR00081">
    <property type="entry name" value="GDHRDH"/>
</dbReference>
<gene>
    <name evidence="4" type="ORF">BD311DRAFT_756897</name>
</gene>
<dbReference type="PANTHER" id="PTHR43976">
    <property type="entry name" value="SHORT CHAIN DEHYDROGENASE"/>
    <property type="match status" value="1"/>
</dbReference>